<dbReference type="EMBL" id="CAJOBH010254040">
    <property type="protein sequence ID" value="CAF5144854.1"/>
    <property type="molecule type" value="Genomic_DNA"/>
</dbReference>
<feature type="non-terminal residue" evidence="1">
    <location>
        <position position="1"/>
    </location>
</feature>
<dbReference type="AlphaFoldDB" id="A0A8S3FYE4"/>
<comment type="caution">
    <text evidence="1">The sequence shown here is derived from an EMBL/GenBank/DDBJ whole genome shotgun (WGS) entry which is preliminary data.</text>
</comment>
<reference evidence="1" key="1">
    <citation type="submission" date="2021-02" db="EMBL/GenBank/DDBJ databases">
        <authorList>
            <person name="Nowell W R."/>
        </authorList>
    </citation>
    <scope>NUCLEOTIDE SEQUENCE</scope>
</reference>
<protein>
    <submittedName>
        <fullName evidence="1">Uncharacterized protein</fullName>
    </submittedName>
</protein>
<proteinExistence type="predicted"/>
<evidence type="ECO:0000313" key="1">
    <source>
        <dbReference type="EMBL" id="CAF5144854.1"/>
    </source>
</evidence>
<gene>
    <name evidence="1" type="ORF">BYL167_LOCUS70931</name>
</gene>
<sequence>NHFFSFNHFIYLEKQAELSQFLRTGAH</sequence>
<accession>A0A8S3FYE4</accession>
<dbReference type="Proteomes" id="UP000681967">
    <property type="component" value="Unassembled WGS sequence"/>
</dbReference>
<organism evidence="1 2">
    <name type="scientific">Rotaria magnacalcarata</name>
    <dbReference type="NCBI Taxonomy" id="392030"/>
    <lineage>
        <taxon>Eukaryota</taxon>
        <taxon>Metazoa</taxon>
        <taxon>Spiralia</taxon>
        <taxon>Gnathifera</taxon>
        <taxon>Rotifera</taxon>
        <taxon>Eurotatoria</taxon>
        <taxon>Bdelloidea</taxon>
        <taxon>Philodinida</taxon>
        <taxon>Philodinidae</taxon>
        <taxon>Rotaria</taxon>
    </lineage>
</organism>
<name>A0A8S3FYE4_9BILA</name>
<evidence type="ECO:0000313" key="2">
    <source>
        <dbReference type="Proteomes" id="UP000681967"/>
    </source>
</evidence>